<evidence type="ECO:0000256" key="3">
    <source>
        <dbReference type="ARBA" id="ARBA00008258"/>
    </source>
</evidence>
<evidence type="ECO:0000256" key="8">
    <source>
        <dbReference type="ARBA" id="ARBA00022917"/>
    </source>
</evidence>
<dbReference type="SUPFAM" id="SSF47323">
    <property type="entry name" value="Anticodon-binding domain of a subclass of class I aminoacyl-tRNA synthetases"/>
    <property type="match status" value="1"/>
</dbReference>
<keyword evidence="7 11" id="KW-0067">ATP-binding</keyword>
<evidence type="ECO:0000259" key="14">
    <source>
        <dbReference type="Pfam" id="PF19303"/>
    </source>
</evidence>
<comment type="subcellular location">
    <subcellularLocation>
        <location evidence="2 11">Cytoplasm</location>
    </subcellularLocation>
</comment>
<keyword evidence="11" id="KW-0862">Zinc</keyword>
<comment type="caution">
    <text evidence="15">The sequence shown here is derived from an EMBL/GenBank/DDBJ whole genome shotgun (WGS) entry which is preliminary data.</text>
</comment>
<dbReference type="Gene3D" id="3.40.50.620">
    <property type="entry name" value="HUPs"/>
    <property type="match status" value="1"/>
</dbReference>
<evidence type="ECO:0000259" key="13">
    <source>
        <dbReference type="Pfam" id="PF09334"/>
    </source>
</evidence>
<evidence type="ECO:0000256" key="7">
    <source>
        <dbReference type="ARBA" id="ARBA00022840"/>
    </source>
</evidence>
<comment type="similarity">
    <text evidence="3 11">Belongs to the class-I aminoacyl-tRNA synthetase family. MetG type 1 subfamily.</text>
</comment>
<keyword evidence="4 11" id="KW-0963">Cytoplasm</keyword>
<keyword evidence="11" id="KW-0479">Metal-binding</keyword>
<comment type="cofactor">
    <cofactor evidence="11">
        <name>Zn(2+)</name>
        <dbReference type="ChEBI" id="CHEBI:29105"/>
    </cofactor>
    <text evidence="11">Binds 1 zinc ion per subunit.</text>
</comment>
<dbReference type="PRINTS" id="PR01041">
    <property type="entry name" value="TRNASYNTHMET"/>
</dbReference>
<dbReference type="InterPro" id="IPR014729">
    <property type="entry name" value="Rossmann-like_a/b/a_fold"/>
</dbReference>
<dbReference type="Gene3D" id="2.20.28.20">
    <property type="entry name" value="Methionyl-tRNA synthetase, Zn-domain"/>
    <property type="match status" value="1"/>
</dbReference>
<comment type="function">
    <text evidence="1 11">Is required not only for elongation of protein synthesis but also for the initiation of all mRNA translation through initiator tRNA(fMet) aminoacylation.</text>
</comment>
<evidence type="ECO:0000313" key="15">
    <source>
        <dbReference type="EMBL" id="MDT8897877.1"/>
    </source>
</evidence>
<keyword evidence="16" id="KW-1185">Reference proteome</keyword>
<evidence type="ECO:0000256" key="1">
    <source>
        <dbReference type="ARBA" id="ARBA00003314"/>
    </source>
</evidence>
<dbReference type="PANTHER" id="PTHR45765">
    <property type="entry name" value="METHIONINE--TRNA LIGASE"/>
    <property type="match status" value="1"/>
</dbReference>
<dbReference type="InterPro" id="IPR015413">
    <property type="entry name" value="Methionyl/Leucyl_tRNA_Synth"/>
</dbReference>
<evidence type="ECO:0000256" key="11">
    <source>
        <dbReference type="HAMAP-Rule" id="MF_00098"/>
    </source>
</evidence>
<dbReference type="SUPFAM" id="SSF57770">
    <property type="entry name" value="Methionyl-tRNA synthetase (MetRS), Zn-domain"/>
    <property type="match status" value="1"/>
</dbReference>
<dbReference type="InterPro" id="IPR009080">
    <property type="entry name" value="tRNAsynth_Ia_anticodon-bd"/>
</dbReference>
<dbReference type="Pfam" id="PF19303">
    <property type="entry name" value="Anticodon_3"/>
    <property type="match status" value="1"/>
</dbReference>
<dbReference type="InterPro" id="IPR033911">
    <property type="entry name" value="MetRS_core"/>
</dbReference>
<keyword evidence="6 11" id="KW-0547">Nucleotide-binding</keyword>
<feature type="binding site" evidence="11">
    <location>
        <position position="147"/>
    </location>
    <ligand>
        <name>Zn(2+)</name>
        <dbReference type="ChEBI" id="CHEBI:29105"/>
    </ligand>
</feature>
<dbReference type="Proteomes" id="UP001254165">
    <property type="component" value="Unassembled WGS sequence"/>
</dbReference>
<dbReference type="GO" id="GO:0004825">
    <property type="term" value="F:methionine-tRNA ligase activity"/>
    <property type="evidence" value="ECO:0007669"/>
    <property type="project" value="UniProtKB-EC"/>
</dbReference>
<feature type="binding site" evidence="11">
    <location>
        <position position="160"/>
    </location>
    <ligand>
        <name>Zn(2+)</name>
        <dbReference type="ChEBI" id="CHEBI:29105"/>
    </ligand>
</feature>
<comment type="subunit">
    <text evidence="11">Monomer.</text>
</comment>
<dbReference type="CDD" id="cd00814">
    <property type="entry name" value="MetRS_core"/>
    <property type="match status" value="1"/>
</dbReference>
<dbReference type="InterPro" id="IPR023458">
    <property type="entry name" value="Met-tRNA_ligase_1"/>
</dbReference>
<dbReference type="PROSITE" id="PS00178">
    <property type="entry name" value="AA_TRNA_LIGASE_I"/>
    <property type="match status" value="1"/>
</dbReference>
<feature type="domain" description="Methionyl/Leucyl tRNA synthetase" evidence="13">
    <location>
        <begin position="5"/>
        <end position="412"/>
    </location>
</feature>
<dbReference type="Pfam" id="PF09334">
    <property type="entry name" value="tRNA-synt_1g"/>
    <property type="match status" value="1"/>
</dbReference>
<dbReference type="EMBL" id="JAUHMF010000001">
    <property type="protein sequence ID" value="MDT8897877.1"/>
    <property type="molecule type" value="Genomic_DNA"/>
</dbReference>
<comment type="caution">
    <text evidence="11">Lacks conserved residue(s) required for the propagation of feature annotation.</text>
</comment>
<dbReference type="InterPro" id="IPR014758">
    <property type="entry name" value="Met-tRNA_synth"/>
</dbReference>
<evidence type="ECO:0000256" key="12">
    <source>
        <dbReference type="SAM" id="MobiDB-lite"/>
    </source>
</evidence>
<keyword evidence="5 11" id="KW-0436">Ligase</keyword>
<keyword evidence="9 11" id="KW-0030">Aminoacyl-tRNA synthetase</keyword>
<dbReference type="InterPro" id="IPR041872">
    <property type="entry name" value="Anticodon_Met"/>
</dbReference>
<feature type="binding site" evidence="11">
    <location>
        <position position="157"/>
    </location>
    <ligand>
        <name>Zn(2+)</name>
        <dbReference type="ChEBI" id="CHEBI:29105"/>
    </ligand>
</feature>
<evidence type="ECO:0000313" key="16">
    <source>
        <dbReference type="Proteomes" id="UP001254165"/>
    </source>
</evidence>
<feature type="binding site" evidence="11">
    <location>
        <position position="144"/>
    </location>
    <ligand>
        <name>Zn(2+)</name>
        <dbReference type="ChEBI" id="CHEBI:29105"/>
    </ligand>
</feature>
<dbReference type="InterPro" id="IPR001412">
    <property type="entry name" value="aa-tRNA-synth_I_CS"/>
</dbReference>
<feature type="domain" description="Methionyl-tRNA synthetase anticodon-binding" evidence="14">
    <location>
        <begin position="423"/>
        <end position="527"/>
    </location>
</feature>
<dbReference type="CDD" id="cd07957">
    <property type="entry name" value="Anticodon_Ia_Met"/>
    <property type="match status" value="1"/>
</dbReference>
<dbReference type="PANTHER" id="PTHR45765:SF1">
    <property type="entry name" value="METHIONINE--TRNA LIGASE, CYTOPLASMIC"/>
    <property type="match status" value="1"/>
</dbReference>
<comment type="catalytic activity">
    <reaction evidence="10 11">
        <text>tRNA(Met) + L-methionine + ATP = L-methionyl-tRNA(Met) + AMP + diphosphate</text>
        <dbReference type="Rhea" id="RHEA:13481"/>
        <dbReference type="Rhea" id="RHEA-COMP:9667"/>
        <dbReference type="Rhea" id="RHEA-COMP:9698"/>
        <dbReference type="ChEBI" id="CHEBI:30616"/>
        <dbReference type="ChEBI" id="CHEBI:33019"/>
        <dbReference type="ChEBI" id="CHEBI:57844"/>
        <dbReference type="ChEBI" id="CHEBI:78442"/>
        <dbReference type="ChEBI" id="CHEBI:78530"/>
        <dbReference type="ChEBI" id="CHEBI:456215"/>
        <dbReference type="EC" id="6.1.1.10"/>
    </reaction>
</comment>
<evidence type="ECO:0000256" key="2">
    <source>
        <dbReference type="ARBA" id="ARBA00004496"/>
    </source>
</evidence>
<dbReference type="InterPro" id="IPR029038">
    <property type="entry name" value="MetRS_Zn"/>
</dbReference>
<evidence type="ECO:0000256" key="10">
    <source>
        <dbReference type="ARBA" id="ARBA00047364"/>
    </source>
</evidence>
<accession>A0ABU3NM17</accession>
<proteinExistence type="inferred from homology"/>
<feature type="short sequence motif" description="'HIGH' region" evidence="11">
    <location>
        <begin position="12"/>
        <end position="22"/>
    </location>
</feature>
<evidence type="ECO:0000256" key="6">
    <source>
        <dbReference type="ARBA" id="ARBA00022741"/>
    </source>
</evidence>
<dbReference type="Gene3D" id="1.10.730.10">
    <property type="entry name" value="Isoleucyl-tRNA Synthetase, Domain 1"/>
    <property type="match status" value="1"/>
</dbReference>
<reference evidence="15 16" key="1">
    <citation type="submission" date="2023-07" db="EMBL/GenBank/DDBJ databases">
        <title>Novel species of Thermanaerothrix with wide hydrolytic capabilities.</title>
        <authorList>
            <person name="Zayulina K.S."/>
            <person name="Podosokorskaya O.A."/>
            <person name="Elcheninov A.G."/>
        </authorList>
    </citation>
    <scope>NUCLEOTIDE SEQUENCE [LARGE SCALE GENOMIC DNA]</scope>
    <source>
        <strain evidence="15 16">4228-RoL</strain>
    </source>
</reference>
<dbReference type="EC" id="6.1.1.10" evidence="11"/>
<sequence>MSEPILVAVAWPYANAEIHVGNLTGSYLPADIFARYQRMKGRRVLMVSGSDAHGTPITVRADAEKTSPLAVYQRYHATFLELFQQLGLTYDLFTSTHTENHFSVSQKMFLALLKNGYLYRDRQLQWYSLTQQRFLPDRYVEGTCYICGYPNTRSDQCDRCGNVLDPEKLINPRSRIDGSVPELRQTEHYFLDLAKLQPQITEFLRARESYWRPNVLRQSLGLIMTEGLKGRPITRDLDWGIPVPVEGMEGKCLYVWFEAVIGYLSATIEWSHLIGEPEAWHAWWHSPDARSYYFIGKDNIPFHAIIWPGQLIGSGETLDALLGSRDPKPFVLPHDVPANEFMNLEGQKISGSRNWAVWGRDFLSRYDPDPLRYYLTANMPEFRDTDWDWEDFIKRNNDELVATWGNLANRVLSFAYKHWEGVVPDPGELTAQDQELLATVEKGFETVGQELEAVHLRAALGEAMRLATEVNRYLEQTAPWLSIKTDKAAAGRAIYTALRAIDSLKILFAPFLPFSSEKLHRYLGYTEPLFGTQSTLSVSDSLGEHTVLRYHPESATARWQPSQLRPGQPLQPPQPLFRKLDPSVAADERARLGERVSS</sequence>
<dbReference type="SUPFAM" id="SSF52374">
    <property type="entry name" value="Nucleotidylyl transferase"/>
    <property type="match status" value="1"/>
</dbReference>
<evidence type="ECO:0000256" key="5">
    <source>
        <dbReference type="ARBA" id="ARBA00022598"/>
    </source>
</evidence>
<keyword evidence="8 11" id="KW-0648">Protein biosynthesis</keyword>
<name>A0ABU3NM17_9CHLR</name>
<dbReference type="NCBIfam" id="TIGR00398">
    <property type="entry name" value="metG"/>
    <property type="match status" value="1"/>
</dbReference>
<dbReference type="HAMAP" id="MF_00098">
    <property type="entry name" value="Met_tRNA_synth_type1"/>
    <property type="match status" value="1"/>
</dbReference>
<dbReference type="RefSeq" id="WP_315624529.1">
    <property type="nucleotide sequence ID" value="NZ_JAUHMF010000001.1"/>
</dbReference>
<feature type="region of interest" description="Disordered" evidence="12">
    <location>
        <begin position="556"/>
        <end position="581"/>
    </location>
</feature>
<protein>
    <recommendedName>
        <fullName evidence="11">Methionine--tRNA ligase</fullName>
        <ecNumber evidence="11">6.1.1.10</ecNumber>
    </recommendedName>
    <alternativeName>
        <fullName evidence="11">Methionyl-tRNA synthetase</fullName>
        <shortName evidence="11">MetRS</shortName>
    </alternativeName>
</protein>
<organism evidence="15 16">
    <name type="scientific">Thermanaerothrix solaris</name>
    <dbReference type="NCBI Taxonomy" id="3058434"/>
    <lineage>
        <taxon>Bacteria</taxon>
        <taxon>Bacillati</taxon>
        <taxon>Chloroflexota</taxon>
        <taxon>Anaerolineae</taxon>
        <taxon>Anaerolineales</taxon>
        <taxon>Anaerolineaceae</taxon>
        <taxon>Thermanaerothrix</taxon>
    </lineage>
</organism>
<evidence type="ECO:0000256" key="4">
    <source>
        <dbReference type="ARBA" id="ARBA00022490"/>
    </source>
</evidence>
<evidence type="ECO:0000256" key="9">
    <source>
        <dbReference type="ARBA" id="ARBA00023146"/>
    </source>
</evidence>
<gene>
    <name evidence="11 15" type="primary">metG</name>
    <name evidence="15" type="ORF">QYE77_06320</name>
</gene>